<reference evidence="2" key="1">
    <citation type="submission" date="2025-08" db="UniProtKB">
        <authorList>
            <consortium name="Ensembl"/>
        </authorList>
    </citation>
    <scope>IDENTIFICATION</scope>
</reference>
<feature type="compositionally biased region" description="Basic and acidic residues" evidence="1">
    <location>
        <begin position="13"/>
        <end position="52"/>
    </location>
</feature>
<name>A0A8D1LFJ5_PIG</name>
<protein>
    <submittedName>
        <fullName evidence="2">Uncharacterized protein</fullName>
    </submittedName>
</protein>
<dbReference type="Ensembl" id="ENSSSCT00050018306.1">
    <property type="protein sequence ID" value="ENSSSCP00050007554.1"/>
    <property type="gene ID" value="ENSSSCG00050013584.1"/>
</dbReference>
<dbReference type="Proteomes" id="UP000694571">
    <property type="component" value="Unplaced"/>
</dbReference>
<accession>A0A8D1LFJ5</accession>
<sequence>KARAAVPRPRRGRNPEGEGQREREGSRGEGEHPRTYHEHGDPGGQRVEEHRGHGAAVLRARVGLAVGAVVAEEALHVHGERVRVLEVVRQHHRPCHDHHLEIEHAAGCDCRMRSRKLAMSTIKPSCSGYKNHS</sequence>
<evidence type="ECO:0000313" key="3">
    <source>
        <dbReference type="Proteomes" id="UP000694571"/>
    </source>
</evidence>
<feature type="compositionally biased region" description="Basic residues" evidence="1">
    <location>
        <begin position="1"/>
        <end position="12"/>
    </location>
</feature>
<feature type="region of interest" description="Disordered" evidence="1">
    <location>
        <begin position="1"/>
        <end position="53"/>
    </location>
</feature>
<dbReference type="AlphaFoldDB" id="A0A8D1LFJ5"/>
<evidence type="ECO:0000313" key="2">
    <source>
        <dbReference type="Ensembl" id="ENSSSCP00050007554.1"/>
    </source>
</evidence>
<proteinExistence type="predicted"/>
<organism evidence="2 3">
    <name type="scientific">Sus scrofa</name>
    <name type="common">Pig</name>
    <dbReference type="NCBI Taxonomy" id="9823"/>
    <lineage>
        <taxon>Eukaryota</taxon>
        <taxon>Metazoa</taxon>
        <taxon>Chordata</taxon>
        <taxon>Craniata</taxon>
        <taxon>Vertebrata</taxon>
        <taxon>Euteleostomi</taxon>
        <taxon>Mammalia</taxon>
        <taxon>Eutheria</taxon>
        <taxon>Laurasiatheria</taxon>
        <taxon>Artiodactyla</taxon>
        <taxon>Suina</taxon>
        <taxon>Suidae</taxon>
        <taxon>Sus</taxon>
    </lineage>
</organism>
<evidence type="ECO:0000256" key="1">
    <source>
        <dbReference type="SAM" id="MobiDB-lite"/>
    </source>
</evidence>